<dbReference type="Proteomes" id="UP000198625">
    <property type="component" value="Unassembled WGS sequence"/>
</dbReference>
<sequence length="130" mass="14591">MKVLAKIEERCIGCHLCEETCSQAYFKEKNLKKASLKVTEIVDGNNEIITCTQCGECIDICPVEAIYRDNRGIVRIRKDICVGCLMCVGFCNEGAMFYHDELTEPFKCISCGLCVKKCPANAIYIEDISM</sequence>
<dbReference type="STRING" id="415015.SAMN05660462_01064"/>
<dbReference type="PANTHER" id="PTHR43687:SF1">
    <property type="entry name" value="FERREDOXIN III"/>
    <property type="match status" value="1"/>
</dbReference>
<dbReference type="Pfam" id="PF00037">
    <property type="entry name" value="Fer4"/>
    <property type="match status" value="1"/>
</dbReference>
<feature type="domain" description="4Fe-4S ferredoxin-type" evidence="5">
    <location>
        <begin position="98"/>
        <end position="128"/>
    </location>
</feature>
<dbReference type="RefSeq" id="WP_091728219.1">
    <property type="nucleotide sequence ID" value="NZ_FNQE01000009.1"/>
</dbReference>
<evidence type="ECO:0000259" key="5">
    <source>
        <dbReference type="PROSITE" id="PS51379"/>
    </source>
</evidence>
<dbReference type="PANTHER" id="PTHR43687">
    <property type="entry name" value="ADENYLYLSULFATE REDUCTASE, BETA SUBUNIT"/>
    <property type="match status" value="1"/>
</dbReference>
<evidence type="ECO:0000313" key="7">
    <source>
        <dbReference type="Proteomes" id="UP000198625"/>
    </source>
</evidence>
<evidence type="ECO:0000256" key="4">
    <source>
        <dbReference type="ARBA" id="ARBA00023014"/>
    </source>
</evidence>
<evidence type="ECO:0000256" key="2">
    <source>
        <dbReference type="ARBA" id="ARBA00022723"/>
    </source>
</evidence>
<feature type="domain" description="4Fe-4S ferredoxin-type" evidence="5">
    <location>
        <begin position="1"/>
        <end position="31"/>
    </location>
</feature>
<dbReference type="PROSITE" id="PS00198">
    <property type="entry name" value="4FE4S_FER_1"/>
    <property type="match status" value="2"/>
</dbReference>
<dbReference type="EMBL" id="FNQE01000009">
    <property type="protein sequence ID" value="SDY85365.1"/>
    <property type="molecule type" value="Genomic_DNA"/>
</dbReference>
<dbReference type="InterPro" id="IPR017896">
    <property type="entry name" value="4Fe4S_Fe-S-bd"/>
</dbReference>
<keyword evidence="7" id="KW-1185">Reference proteome</keyword>
<gene>
    <name evidence="6" type="ORF">SAMN05660462_01064</name>
</gene>
<keyword evidence="4" id="KW-0411">Iron-sulfur</keyword>
<dbReference type="InterPro" id="IPR050572">
    <property type="entry name" value="Fe-S_Ferredoxin"/>
</dbReference>
<dbReference type="SUPFAM" id="SSF54862">
    <property type="entry name" value="4Fe-4S ferredoxins"/>
    <property type="match status" value="1"/>
</dbReference>
<dbReference type="Pfam" id="PF12838">
    <property type="entry name" value="Fer4_7"/>
    <property type="match status" value="1"/>
</dbReference>
<keyword evidence="2" id="KW-0479">Metal-binding</keyword>
<evidence type="ECO:0000313" key="6">
    <source>
        <dbReference type="EMBL" id="SDY85365.1"/>
    </source>
</evidence>
<evidence type="ECO:0000256" key="1">
    <source>
        <dbReference type="ARBA" id="ARBA00022485"/>
    </source>
</evidence>
<keyword evidence="3" id="KW-0408">Iron</keyword>
<protein>
    <submittedName>
        <fullName evidence="6">4Fe-4S binding domain-containing protein</fullName>
    </submittedName>
</protein>
<dbReference type="AlphaFoldDB" id="A0A1H3NA66"/>
<dbReference type="OrthoDB" id="9810688at2"/>
<feature type="domain" description="4Fe-4S ferredoxin-type" evidence="5">
    <location>
        <begin position="40"/>
        <end position="71"/>
    </location>
</feature>
<dbReference type="InterPro" id="IPR017900">
    <property type="entry name" value="4Fe4S_Fe_S_CS"/>
</dbReference>
<dbReference type="PROSITE" id="PS51379">
    <property type="entry name" value="4FE4S_FER_2"/>
    <property type="match status" value="4"/>
</dbReference>
<feature type="domain" description="4Fe-4S ferredoxin-type" evidence="5">
    <location>
        <begin position="72"/>
        <end position="96"/>
    </location>
</feature>
<dbReference type="GO" id="GO:0051539">
    <property type="term" value="F:4 iron, 4 sulfur cluster binding"/>
    <property type="evidence" value="ECO:0007669"/>
    <property type="project" value="UniProtKB-KW"/>
</dbReference>
<dbReference type="Pfam" id="PF12800">
    <property type="entry name" value="Fer4_4"/>
    <property type="match status" value="1"/>
</dbReference>
<proteinExistence type="predicted"/>
<keyword evidence="1" id="KW-0004">4Fe-4S</keyword>
<organism evidence="6 7">
    <name type="scientific">Proteiniborus ethanoligenes</name>
    <dbReference type="NCBI Taxonomy" id="415015"/>
    <lineage>
        <taxon>Bacteria</taxon>
        <taxon>Bacillati</taxon>
        <taxon>Bacillota</taxon>
        <taxon>Clostridia</taxon>
        <taxon>Eubacteriales</taxon>
        <taxon>Proteiniborus</taxon>
    </lineage>
</organism>
<dbReference type="GO" id="GO:0046872">
    <property type="term" value="F:metal ion binding"/>
    <property type="evidence" value="ECO:0007669"/>
    <property type="project" value="UniProtKB-KW"/>
</dbReference>
<reference evidence="6 7" key="1">
    <citation type="submission" date="2016-10" db="EMBL/GenBank/DDBJ databases">
        <authorList>
            <person name="de Groot N.N."/>
        </authorList>
    </citation>
    <scope>NUCLEOTIDE SEQUENCE [LARGE SCALE GENOMIC DNA]</scope>
    <source>
        <strain evidence="6 7">DSM 21650</strain>
    </source>
</reference>
<accession>A0A1H3NA66</accession>
<evidence type="ECO:0000256" key="3">
    <source>
        <dbReference type="ARBA" id="ARBA00023004"/>
    </source>
</evidence>
<dbReference type="CDD" id="cd16372">
    <property type="entry name" value="DMSOR_beta_like"/>
    <property type="match status" value="1"/>
</dbReference>
<name>A0A1H3NA66_9FIRM</name>
<dbReference type="Gene3D" id="3.30.70.20">
    <property type="match status" value="2"/>
</dbReference>